<name>A0A507CQ49_9FUNG</name>
<dbReference type="Proteomes" id="UP000320475">
    <property type="component" value="Unassembled WGS sequence"/>
</dbReference>
<gene>
    <name evidence="1" type="ORF">SeLEV6574_g06202</name>
</gene>
<dbReference type="AlphaFoldDB" id="A0A507CQ49"/>
<dbReference type="VEuPathDB" id="FungiDB:SeMB42_g06441"/>
<evidence type="ECO:0008006" key="3">
    <source>
        <dbReference type="Google" id="ProtNLM"/>
    </source>
</evidence>
<organism evidence="1 2">
    <name type="scientific">Synchytrium endobioticum</name>
    <dbReference type="NCBI Taxonomy" id="286115"/>
    <lineage>
        <taxon>Eukaryota</taxon>
        <taxon>Fungi</taxon>
        <taxon>Fungi incertae sedis</taxon>
        <taxon>Chytridiomycota</taxon>
        <taxon>Chytridiomycota incertae sedis</taxon>
        <taxon>Chytridiomycetes</taxon>
        <taxon>Synchytriales</taxon>
        <taxon>Synchytriaceae</taxon>
        <taxon>Synchytrium</taxon>
    </lineage>
</organism>
<comment type="caution">
    <text evidence="1">The sequence shown here is derived from an EMBL/GenBank/DDBJ whole genome shotgun (WGS) entry which is preliminary data.</text>
</comment>
<accession>A0A507CQ49</accession>
<dbReference type="EMBL" id="QEAM01000335">
    <property type="protein sequence ID" value="TPX41218.1"/>
    <property type="molecule type" value="Genomic_DNA"/>
</dbReference>
<proteinExistence type="predicted"/>
<protein>
    <recommendedName>
        <fullName evidence="3">DUF4219 domain-containing protein</fullName>
    </recommendedName>
</protein>
<dbReference type="OrthoDB" id="1626798at2759"/>
<sequence length="117" mass="13226">MRENKQQRLGEDEVTLDQYQNWAVLVKVALRKKDLWDVVSGEEVKQGSDSIMTYGNSLRRVVADLSNAVNTLAIDEGDATSDRHWQLEKLQAITFITGLNESYDSYKLMVASNTDGE</sequence>
<reference evidence="1 2" key="1">
    <citation type="journal article" date="2019" name="Sci. Rep.">
        <title>Comparative genomics of chytrid fungi reveal insights into the obligate biotrophic and pathogenic lifestyle of Synchytrium endobioticum.</title>
        <authorList>
            <person name="van de Vossenberg B.T.L.H."/>
            <person name="Warris S."/>
            <person name="Nguyen H.D.T."/>
            <person name="van Gent-Pelzer M.P.E."/>
            <person name="Joly D.L."/>
            <person name="van de Geest H.C."/>
            <person name="Bonants P.J.M."/>
            <person name="Smith D.S."/>
            <person name="Levesque C.A."/>
            <person name="van der Lee T.A.J."/>
        </authorList>
    </citation>
    <scope>NUCLEOTIDE SEQUENCE [LARGE SCALE GENOMIC DNA]</scope>
    <source>
        <strain evidence="1 2">LEV6574</strain>
    </source>
</reference>
<evidence type="ECO:0000313" key="1">
    <source>
        <dbReference type="EMBL" id="TPX41218.1"/>
    </source>
</evidence>
<evidence type="ECO:0000313" key="2">
    <source>
        <dbReference type="Proteomes" id="UP000320475"/>
    </source>
</evidence>